<dbReference type="EC" id="2.3.1.-" evidence="10"/>
<evidence type="ECO:0000256" key="6">
    <source>
        <dbReference type="ARBA" id="ARBA00022984"/>
    </source>
</evidence>
<dbReference type="Pfam" id="PF08245">
    <property type="entry name" value="Mur_ligase_M"/>
    <property type="match status" value="1"/>
</dbReference>
<dbReference type="InterPro" id="IPR000713">
    <property type="entry name" value="Mur_ligase_N"/>
</dbReference>
<keyword evidence="5" id="KW-0133">Cell shape</keyword>
<evidence type="ECO:0000256" key="5">
    <source>
        <dbReference type="ARBA" id="ARBA00022960"/>
    </source>
</evidence>
<keyword evidence="10" id="KW-0012">Acyltransferase</keyword>
<keyword evidence="3" id="KW-0547">Nucleotide-binding</keyword>
<dbReference type="InterPro" id="IPR004101">
    <property type="entry name" value="Mur_ligase_C"/>
</dbReference>
<dbReference type="PROSITE" id="PS51186">
    <property type="entry name" value="GNAT"/>
    <property type="match status" value="1"/>
</dbReference>
<dbReference type="Pfam" id="PF01225">
    <property type="entry name" value="Mur_ligase"/>
    <property type="match status" value="1"/>
</dbReference>
<comment type="caution">
    <text evidence="10">The sequence shown here is derived from an EMBL/GenBank/DDBJ whole genome shotgun (WGS) entry which is preliminary data.</text>
</comment>
<dbReference type="Gene3D" id="3.40.50.720">
    <property type="entry name" value="NAD(P)-binding Rossmann-like Domain"/>
    <property type="match status" value="1"/>
</dbReference>
<protein>
    <submittedName>
        <fullName evidence="10">GNAT family N-acetyltransferase</fullName>
        <ecNumber evidence="10">2.3.1.-</ecNumber>
    </submittedName>
</protein>
<dbReference type="InterPro" id="IPR016181">
    <property type="entry name" value="Acyl_CoA_acyltransferase"/>
</dbReference>
<dbReference type="RefSeq" id="WP_224195073.1">
    <property type="nucleotide sequence ID" value="NZ_JAIRAU010000041.1"/>
</dbReference>
<proteinExistence type="predicted"/>
<keyword evidence="11" id="KW-1185">Reference proteome</keyword>
<dbReference type="InterPro" id="IPR013221">
    <property type="entry name" value="Mur_ligase_cen"/>
</dbReference>
<dbReference type="Pfam" id="PF00583">
    <property type="entry name" value="Acetyltransf_1"/>
    <property type="match status" value="1"/>
</dbReference>
<accession>A0ABS7TYP9</accession>
<dbReference type="CDD" id="cd04301">
    <property type="entry name" value="NAT_SF"/>
    <property type="match status" value="1"/>
</dbReference>
<dbReference type="Pfam" id="PF02875">
    <property type="entry name" value="Mur_ligase_C"/>
    <property type="match status" value="1"/>
</dbReference>
<dbReference type="Gene3D" id="3.40.1190.10">
    <property type="entry name" value="Mur-like, catalytic domain"/>
    <property type="match status" value="1"/>
</dbReference>
<dbReference type="GO" id="GO:0016746">
    <property type="term" value="F:acyltransferase activity"/>
    <property type="evidence" value="ECO:0007669"/>
    <property type="project" value="UniProtKB-KW"/>
</dbReference>
<keyword evidence="4" id="KW-0067">ATP-binding</keyword>
<gene>
    <name evidence="10" type="ORF">K7C98_29195</name>
</gene>
<dbReference type="InterPro" id="IPR036565">
    <property type="entry name" value="Mur-like_cat_sf"/>
</dbReference>
<dbReference type="InterPro" id="IPR050061">
    <property type="entry name" value="MurCDEF_pg_biosynth"/>
</dbReference>
<dbReference type="Gene3D" id="3.40.630.30">
    <property type="match status" value="1"/>
</dbReference>
<keyword evidence="1" id="KW-0436">Ligase</keyword>
<dbReference type="SUPFAM" id="SSF51984">
    <property type="entry name" value="MurCD N-terminal domain"/>
    <property type="match status" value="1"/>
</dbReference>
<feature type="domain" description="N-acetyltransferase" evidence="9">
    <location>
        <begin position="474"/>
        <end position="615"/>
    </location>
</feature>
<evidence type="ECO:0000256" key="8">
    <source>
        <dbReference type="ARBA" id="ARBA00023316"/>
    </source>
</evidence>
<evidence type="ECO:0000256" key="1">
    <source>
        <dbReference type="ARBA" id="ARBA00022598"/>
    </source>
</evidence>
<dbReference type="Proteomes" id="UP001139031">
    <property type="component" value="Unassembled WGS sequence"/>
</dbReference>
<evidence type="ECO:0000313" key="10">
    <source>
        <dbReference type="EMBL" id="MBZ5713330.1"/>
    </source>
</evidence>
<keyword evidence="8" id="KW-0961">Cell wall biogenesis/degradation</keyword>
<evidence type="ECO:0000256" key="4">
    <source>
        <dbReference type="ARBA" id="ARBA00022840"/>
    </source>
</evidence>
<evidence type="ECO:0000256" key="7">
    <source>
        <dbReference type="ARBA" id="ARBA00023306"/>
    </source>
</evidence>
<sequence length="620" mass="66405">MKVHLIGIGGTGMGAFAGLLQEAGHDVRGSDTQLFPPMSTQLAAAKIPVFEGFAAENLDWEPDFVVVGNVCGREHVEVVGAQARGLALESFPSLLEKVVLPERRPLVVAGTHGKTTTSSLLTWMLQVAGQQPSALVGGVPINLGRGYLFGRGPSIVLEGDEYDTAFFDKGSKFFHYRPFRAIVTSVEFDHADIFADLDAVKAAFVRFVELIPPEGDLVVCADDAGAMEVARAARCKVTTYRVLDGSGSGDDDPRSADYTCRVEPKRGRGMMVFEVFERGASLGEFQTTLVGTYNLGNVLAALAVARMEGASVAALHDAVRRFLGVKRRQELLGIASGIRVVTDFAHHPTAVRLTTTAIRRRFPNGSLYVCFEPRSASSRRAVFTEGYAESFAAASRVLVGPLFRPEKIPPDQRLDPHQLAKAIAAHGVEATAHTDVDELAQAVLAEAAPGDTILLLTSGSFGGLGDKILKALGDAVMFATPEDLPAVHALCQSYGLAPTIPGDTTETLIIREPEGAVVGCVSLRMVGAQALLFNLAIDRERRGEGLGWMLADGILRRARMLGVQQVYLVTTDATDFFAGKLGATPASVEEIDPQIRRDPNFVLGDRGVCMKIDPSYKRGS</sequence>
<name>A0ABS7TYP9_9BACT</name>
<dbReference type="SUPFAM" id="SSF53623">
    <property type="entry name" value="MurD-like peptide ligases, catalytic domain"/>
    <property type="match status" value="1"/>
</dbReference>
<evidence type="ECO:0000256" key="3">
    <source>
        <dbReference type="ARBA" id="ARBA00022741"/>
    </source>
</evidence>
<dbReference type="SUPFAM" id="SSF55729">
    <property type="entry name" value="Acyl-CoA N-acyltransferases (Nat)"/>
    <property type="match status" value="1"/>
</dbReference>
<dbReference type="InterPro" id="IPR036615">
    <property type="entry name" value="Mur_ligase_C_dom_sf"/>
</dbReference>
<keyword evidence="2" id="KW-0132">Cell division</keyword>
<dbReference type="Gene3D" id="3.90.190.20">
    <property type="entry name" value="Mur ligase, C-terminal domain"/>
    <property type="match status" value="1"/>
</dbReference>
<evidence type="ECO:0000256" key="2">
    <source>
        <dbReference type="ARBA" id="ARBA00022618"/>
    </source>
</evidence>
<dbReference type="EMBL" id="JAIRAU010000041">
    <property type="protein sequence ID" value="MBZ5713330.1"/>
    <property type="molecule type" value="Genomic_DNA"/>
</dbReference>
<dbReference type="PANTHER" id="PTHR43445">
    <property type="entry name" value="UDP-N-ACETYLMURAMATE--L-ALANINE LIGASE-RELATED"/>
    <property type="match status" value="1"/>
</dbReference>
<dbReference type="InterPro" id="IPR000182">
    <property type="entry name" value="GNAT_dom"/>
</dbReference>
<keyword evidence="10" id="KW-0808">Transferase</keyword>
<keyword evidence="7" id="KW-0131">Cell cycle</keyword>
<dbReference type="PANTHER" id="PTHR43445:SF5">
    <property type="entry name" value="UDP-N-ACETYLMURAMATE--L-ALANYL-GAMMA-D-GLUTAMYL-MESO-2,6-DIAMINOHEPTANDIOATE LIGASE"/>
    <property type="match status" value="1"/>
</dbReference>
<evidence type="ECO:0000313" key="11">
    <source>
        <dbReference type="Proteomes" id="UP001139031"/>
    </source>
</evidence>
<dbReference type="SUPFAM" id="SSF53244">
    <property type="entry name" value="MurD-like peptide ligases, peptide-binding domain"/>
    <property type="match status" value="1"/>
</dbReference>
<keyword evidence="6" id="KW-0573">Peptidoglycan synthesis</keyword>
<organism evidence="10 11">
    <name type="scientific">Nannocystis pusilla</name>
    <dbReference type="NCBI Taxonomy" id="889268"/>
    <lineage>
        <taxon>Bacteria</taxon>
        <taxon>Pseudomonadati</taxon>
        <taxon>Myxococcota</taxon>
        <taxon>Polyangia</taxon>
        <taxon>Nannocystales</taxon>
        <taxon>Nannocystaceae</taxon>
        <taxon>Nannocystis</taxon>
    </lineage>
</organism>
<reference evidence="10" key="1">
    <citation type="submission" date="2021-08" db="EMBL/GenBank/DDBJ databases">
        <authorList>
            <person name="Stevens D.C."/>
        </authorList>
    </citation>
    <scope>NUCLEOTIDE SEQUENCE</scope>
    <source>
        <strain evidence="10">DSM 53165</strain>
    </source>
</reference>
<evidence type="ECO:0000259" key="9">
    <source>
        <dbReference type="PROSITE" id="PS51186"/>
    </source>
</evidence>